<name>A0ABM7NRI3_9VIRU</name>
<dbReference type="Pfam" id="PF00400">
    <property type="entry name" value="WD40"/>
    <property type="match status" value="1"/>
</dbReference>
<dbReference type="EMBL" id="AP024483">
    <property type="protein sequence ID" value="BCS82773.1"/>
    <property type="molecule type" value="Genomic_DNA"/>
</dbReference>
<sequence>MCDYSAKIICQTKSNSIRILNSKKELENNKSLTLVNIPKYPLIHNVLKVCYSPILNHIGFIAQDSLHIEFYNSIKGDFIKIIHIPFLNPTDIYFSPKSKYIVVHGNDFNEESQTIIYNYYTNKICVIIKQEIKDASKICFSCDETIIIICVKTNDNDIHTEILNIKSNTIVGKLNIPTECVDFFSQHLNFCFSPNGKIIAGVMGKYLILWNNNTFENFLTKKIKVNTNGDNWLNTLCFNPNNVEIALGLFCGDVLIYNIINDTIKKLSNNSKFKLKKNKTPSINCIKFSDNGQYMITGDNHGMINVWNFLENKIIDIIDSDLIYYQNSFEFFRDYHVMVNNNNSIQNIYVDF</sequence>
<dbReference type="Proteomes" id="UP001321479">
    <property type="component" value="Segment"/>
</dbReference>
<evidence type="ECO:0000313" key="1">
    <source>
        <dbReference type="EMBL" id="BCS82773.1"/>
    </source>
</evidence>
<dbReference type="InterPro" id="IPR001680">
    <property type="entry name" value="WD40_rpt"/>
</dbReference>
<proteinExistence type="predicted"/>
<evidence type="ECO:0000313" key="2">
    <source>
        <dbReference type="Proteomes" id="UP001321479"/>
    </source>
</evidence>
<protein>
    <submittedName>
        <fullName evidence="1">Uncharacterized protein</fullName>
    </submittedName>
</protein>
<dbReference type="SUPFAM" id="SSF69322">
    <property type="entry name" value="Tricorn protease domain 2"/>
    <property type="match status" value="1"/>
</dbReference>
<dbReference type="RefSeq" id="YP_010841381.1">
    <property type="nucleotide sequence ID" value="NC_079139.1"/>
</dbReference>
<reference evidence="1 2" key="1">
    <citation type="submission" date="2021-02" db="EMBL/GenBank/DDBJ databases">
        <title>Cotonvirus japonicus, which uses Golgi apparatus of host cells for its virion factory, phylogenetically links tailed tupanvirus and icosahedral mimivirus.</title>
        <authorList>
            <person name="Takahashi H."/>
            <person name="Fukaya S."/>
            <person name="Song C."/>
            <person name="Murata K."/>
            <person name="Takemura M."/>
        </authorList>
    </citation>
    <scope>NUCLEOTIDE SEQUENCE [LARGE SCALE GENOMIC DNA]</scope>
</reference>
<accession>A0ABM7NRI3</accession>
<keyword evidence="2" id="KW-1185">Reference proteome</keyword>
<dbReference type="PROSITE" id="PS50082">
    <property type="entry name" value="WD_REPEATS_2"/>
    <property type="match status" value="1"/>
</dbReference>
<dbReference type="GeneID" id="80557978"/>
<dbReference type="SMART" id="SM00320">
    <property type="entry name" value="WD40"/>
    <property type="match status" value="3"/>
</dbReference>
<organism evidence="1 2">
    <name type="scientific">Cotonvirus japonicus</name>
    <dbReference type="NCBI Taxonomy" id="2811091"/>
    <lineage>
        <taxon>Viruses</taxon>
        <taxon>Varidnaviria</taxon>
        <taxon>Bamfordvirae</taxon>
        <taxon>Nucleocytoviricota</taxon>
        <taxon>Megaviricetes</taxon>
        <taxon>Imitervirales</taxon>
        <taxon>Mimiviridae</taxon>
        <taxon>Megamimivirinae</taxon>
        <taxon>Cotonvirus</taxon>
        <taxon>Cotonvirus japonicum</taxon>
    </lineage>
</organism>
<dbReference type="InterPro" id="IPR015943">
    <property type="entry name" value="WD40/YVTN_repeat-like_dom_sf"/>
</dbReference>
<dbReference type="Gene3D" id="2.130.10.10">
    <property type="entry name" value="YVTN repeat-like/Quinoprotein amine dehydrogenase"/>
    <property type="match status" value="1"/>
</dbReference>